<dbReference type="Gene3D" id="3.40.50.1820">
    <property type="entry name" value="alpha/beta hydrolase"/>
    <property type="match status" value="1"/>
</dbReference>
<dbReference type="OrthoDB" id="9801400at2"/>
<dbReference type="GO" id="GO:0004806">
    <property type="term" value="F:triacylglycerol lipase activity"/>
    <property type="evidence" value="ECO:0007669"/>
    <property type="project" value="TreeGrafter"/>
</dbReference>
<comment type="caution">
    <text evidence="2">The sequence shown here is derived from an EMBL/GenBank/DDBJ whole genome shotgun (WGS) entry which is preliminary data.</text>
</comment>
<accession>G6E7Y6</accession>
<evidence type="ECO:0000313" key="2">
    <source>
        <dbReference type="EMBL" id="EHJ62629.1"/>
    </source>
</evidence>
<dbReference type="PATRIC" id="fig|1088721.3.peg.449"/>
<gene>
    <name evidence="2" type="ORF">NSU_0457</name>
</gene>
<proteinExistence type="predicted"/>
<protein>
    <submittedName>
        <fullName evidence="2">Alpha/beta hydrolase fold protein</fullName>
    </submittedName>
</protein>
<dbReference type="GO" id="GO:0046503">
    <property type="term" value="P:glycerolipid catabolic process"/>
    <property type="evidence" value="ECO:0007669"/>
    <property type="project" value="TreeGrafter"/>
</dbReference>
<sequence length="298" mass="32039">MPKVAANGIEIAYESFGDEGAPVVLLIMGMGVQMLYWPDELCEGLAQRGLRAIRYDNRDVGQSTSFDDAGTVTFAEIGQAVMQGKKPKAFYTLEDMAADAIGLLDALNIDRAHIVGDSMGGIIAQLIAINYPERTLSLTSMMSTSGNPELPRSKPEAGAALASVAPDPAVDMEAYLQHYVNNHKAIGGRHQMDEEKVRERMRRAAERGYNPNGVMRHMAAATVGTTDKREQLRKLDVPALVIHGGDDPLIPVIAAHDTAENIPGAELVILDGVGHDFPDVSIEPIIDAIVSVTERAKG</sequence>
<dbReference type="InterPro" id="IPR050471">
    <property type="entry name" value="AB_hydrolase"/>
</dbReference>
<evidence type="ECO:0000259" key="1">
    <source>
        <dbReference type="Pfam" id="PF00561"/>
    </source>
</evidence>
<organism evidence="2 3">
    <name type="scientific">Novosphingobium pentaromativorans US6-1</name>
    <dbReference type="NCBI Taxonomy" id="1088721"/>
    <lineage>
        <taxon>Bacteria</taxon>
        <taxon>Pseudomonadati</taxon>
        <taxon>Pseudomonadota</taxon>
        <taxon>Alphaproteobacteria</taxon>
        <taxon>Sphingomonadales</taxon>
        <taxon>Sphingomonadaceae</taxon>
        <taxon>Novosphingobium</taxon>
    </lineage>
</organism>
<dbReference type="KEGG" id="npn:JI59_17815"/>
<dbReference type="InterPro" id="IPR000073">
    <property type="entry name" value="AB_hydrolase_1"/>
</dbReference>
<name>G6E7Y6_9SPHN</name>
<dbReference type="EMBL" id="AGFM01000007">
    <property type="protein sequence ID" value="EHJ62629.1"/>
    <property type="molecule type" value="Genomic_DNA"/>
</dbReference>
<feature type="domain" description="AB hydrolase-1" evidence="1">
    <location>
        <begin position="22"/>
        <end position="277"/>
    </location>
</feature>
<dbReference type="PANTHER" id="PTHR43433:SF5">
    <property type="entry name" value="AB HYDROLASE-1 DOMAIN-CONTAINING PROTEIN"/>
    <property type="match status" value="1"/>
</dbReference>
<dbReference type="InterPro" id="IPR029058">
    <property type="entry name" value="AB_hydrolase_fold"/>
</dbReference>
<dbReference type="Pfam" id="PF00561">
    <property type="entry name" value="Abhydrolase_1"/>
    <property type="match status" value="1"/>
</dbReference>
<dbReference type="eggNOG" id="COG2267">
    <property type="taxonomic scope" value="Bacteria"/>
</dbReference>
<keyword evidence="3" id="KW-1185">Reference proteome</keyword>
<dbReference type="PANTHER" id="PTHR43433">
    <property type="entry name" value="HYDROLASE, ALPHA/BETA FOLD FAMILY PROTEIN"/>
    <property type="match status" value="1"/>
</dbReference>
<reference evidence="2 3" key="1">
    <citation type="journal article" date="2012" name="J. Bacteriol.">
        <title>Genome sequence of benzo(a)pyrene-degrading bacterium Novosphingobium pentaromativorans US6-1.</title>
        <authorList>
            <person name="Luo Y.R."/>
            <person name="Kang S.G."/>
            <person name="Kim S.J."/>
            <person name="Kim M.R."/>
            <person name="Li N."/>
            <person name="Lee J.H."/>
            <person name="Kwon K.K."/>
        </authorList>
    </citation>
    <scope>NUCLEOTIDE SEQUENCE [LARGE SCALE GENOMIC DNA]</scope>
    <source>
        <strain evidence="2 3">US6-1</strain>
    </source>
</reference>
<keyword evidence="2" id="KW-0378">Hydrolase</keyword>
<dbReference type="SUPFAM" id="SSF53474">
    <property type="entry name" value="alpha/beta-Hydrolases"/>
    <property type="match status" value="1"/>
</dbReference>
<dbReference type="Proteomes" id="UP000004030">
    <property type="component" value="Unassembled WGS sequence"/>
</dbReference>
<evidence type="ECO:0000313" key="3">
    <source>
        <dbReference type="Proteomes" id="UP000004030"/>
    </source>
</evidence>
<dbReference type="AlphaFoldDB" id="G6E7Y6"/>
<dbReference type="STRING" id="1088721.JI59_17815"/>
<dbReference type="RefSeq" id="WP_007011374.1">
    <property type="nucleotide sequence ID" value="NZ_AGFM01000007.1"/>
</dbReference>